<evidence type="ECO:0000313" key="10">
    <source>
        <dbReference type="EMBL" id="RCK71397.1"/>
    </source>
</evidence>
<name>A0A367Z0I2_9ACTN</name>
<dbReference type="InterPro" id="IPR053924">
    <property type="entry name" value="RecX_HTH_2nd"/>
</dbReference>
<dbReference type="InterPro" id="IPR036388">
    <property type="entry name" value="WH-like_DNA-bd_sf"/>
</dbReference>
<evidence type="ECO:0000256" key="5">
    <source>
        <dbReference type="HAMAP-Rule" id="MF_01114"/>
    </source>
</evidence>
<evidence type="ECO:0000256" key="3">
    <source>
        <dbReference type="ARBA" id="ARBA00018111"/>
    </source>
</evidence>
<feature type="region of interest" description="Disordered" evidence="6">
    <location>
        <begin position="1"/>
        <end position="22"/>
    </location>
</feature>
<dbReference type="RefSeq" id="WP_114125098.1">
    <property type="nucleotide sequence ID" value="NZ_QOUI01000001.1"/>
</dbReference>
<dbReference type="Proteomes" id="UP000252770">
    <property type="component" value="Unassembled WGS sequence"/>
</dbReference>
<evidence type="ECO:0000259" key="9">
    <source>
        <dbReference type="Pfam" id="PF21982"/>
    </source>
</evidence>
<dbReference type="InterPro" id="IPR053926">
    <property type="entry name" value="RecX_HTH_1st"/>
</dbReference>
<dbReference type="Gene3D" id="1.10.10.10">
    <property type="entry name" value="Winged helix-like DNA-binding domain superfamily/Winged helix DNA-binding domain"/>
    <property type="match status" value="3"/>
</dbReference>
<evidence type="ECO:0000256" key="4">
    <source>
        <dbReference type="ARBA" id="ARBA00022490"/>
    </source>
</evidence>
<gene>
    <name evidence="5" type="primary">recX</name>
    <name evidence="10" type="ORF">DT076_02985</name>
</gene>
<dbReference type="Pfam" id="PF02631">
    <property type="entry name" value="RecX_HTH2"/>
    <property type="match status" value="1"/>
</dbReference>
<proteinExistence type="inferred from homology"/>
<dbReference type="HAMAP" id="MF_01114">
    <property type="entry name" value="RecX"/>
    <property type="match status" value="1"/>
</dbReference>
<organism evidence="10 11">
    <name type="scientific">Desertihabitans brevis</name>
    <dbReference type="NCBI Taxonomy" id="2268447"/>
    <lineage>
        <taxon>Bacteria</taxon>
        <taxon>Bacillati</taxon>
        <taxon>Actinomycetota</taxon>
        <taxon>Actinomycetes</taxon>
        <taxon>Propionibacteriales</taxon>
        <taxon>Propionibacteriaceae</taxon>
        <taxon>Desertihabitans</taxon>
    </lineage>
</organism>
<keyword evidence="4 5" id="KW-0963">Cytoplasm</keyword>
<sequence length="180" mass="19837">MARAREESDPEQNPDAHADPEAVAREIVLRQLTASARSRQELATALAKKDVPEATAQAVLDRMEDVGLVDDSRFAEGWVASRQQRRHLSRRALRHELQRKGVDGEVIGEVLEGVDDEDEYRAALDLAERKARTMTTLEPHVRRRRLAGALARKGFGGEVVRRVLGDLDAGSDDAGADALP</sequence>
<dbReference type="PANTHER" id="PTHR33602">
    <property type="entry name" value="REGULATORY PROTEIN RECX FAMILY PROTEIN"/>
    <property type="match status" value="1"/>
</dbReference>
<accession>A0A367Z0I2</accession>
<dbReference type="PANTHER" id="PTHR33602:SF1">
    <property type="entry name" value="REGULATORY PROTEIN RECX FAMILY PROTEIN"/>
    <property type="match status" value="1"/>
</dbReference>
<feature type="domain" description="RecX first three-helical" evidence="9">
    <location>
        <begin position="24"/>
        <end position="63"/>
    </location>
</feature>
<evidence type="ECO:0000259" key="8">
    <source>
        <dbReference type="Pfam" id="PF21981"/>
    </source>
</evidence>
<dbReference type="InterPro" id="IPR003783">
    <property type="entry name" value="Regulatory_RecX"/>
</dbReference>
<evidence type="ECO:0000313" key="11">
    <source>
        <dbReference type="Proteomes" id="UP000252770"/>
    </source>
</evidence>
<dbReference type="GO" id="GO:0005737">
    <property type="term" value="C:cytoplasm"/>
    <property type="evidence" value="ECO:0007669"/>
    <property type="project" value="UniProtKB-SubCell"/>
</dbReference>
<comment type="similarity">
    <text evidence="2 5">Belongs to the RecX family.</text>
</comment>
<evidence type="ECO:0000259" key="7">
    <source>
        <dbReference type="Pfam" id="PF02631"/>
    </source>
</evidence>
<dbReference type="AlphaFoldDB" id="A0A367Z0I2"/>
<dbReference type="GO" id="GO:0006282">
    <property type="term" value="P:regulation of DNA repair"/>
    <property type="evidence" value="ECO:0007669"/>
    <property type="project" value="UniProtKB-UniRule"/>
</dbReference>
<comment type="function">
    <text evidence="5">Modulates RecA activity.</text>
</comment>
<dbReference type="EMBL" id="QOUI01000001">
    <property type="protein sequence ID" value="RCK71397.1"/>
    <property type="molecule type" value="Genomic_DNA"/>
</dbReference>
<keyword evidence="11" id="KW-1185">Reference proteome</keyword>
<protein>
    <recommendedName>
        <fullName evidence="3 5">Regulatory protein RecX</fullName>
    </recommendedName>
</protein>
<dbReference type="InterPro" id="IPR053925">
    <property type="entry name" value="RecX_HTH_3rd"/>
</dbReference>
<dbReference type="Pfam" id="PF21981">
    <property type="entry name" value="RecX_HTH3"/>
    <property type="match status" value="1"/>
</dbReference>
<feature type="domain" description="RecX second three-helical" evidence="7">
    <location>
        <begin position="70"/>
        <end position="111"/>
    </location>
</feature>
<comment type="caution">
    <text evidence="10">The sequence shown here is derived from an EMBL/GenBank/DDBJ whole genome shotgun (WGS) entry which is preliminary data.</text>
</comment>
<dbReference type="Pfam" id="PF21982">
    <property type="entry name" value="RecX_HTH1"/>
    <property type="match status" value="1"/>
</dbReference>
<evidence type="ECO:0000256" key="6">
    <source>
        <dbReference type="SAM" id="MobiDB-lite"/>
    </source>
</evidence>
<evidence type="ECO:0000256" key="2">
    <source>
        <dbReference type="ARBA" id="ARBA00009695"/>
    </source>
</evidence>
<evidence type="ECO:0000256" key="1">
    <source>
        <dbReference type="ARBA" id="ARBA00004496"/>
    </source>
</evidence>
<reference evidence="10 11" key="1">
    <citation type="submission" date="2018-07" db="EMBL/GenBank/DDBJ databases">
        <title>Desertimonas flava gen. nov. sp. nov.</title>
        <authorList>
            <person name="Liu S."/>
        </authorList>
    </citation>
    <scope>NUCLEOTIDE SEQUENCE [LARGE SCALE GENOMIC DNA]</scope>
    <source>
        <strain evidence="10 11">16Sb5-5</strain>
    </source>
</reference>
<feature type="domain" description="RecX third three-helical" evidence="8">
    <location>
        <begin position="117"/>
        <end position="164"/>
    </location>
</feature>
<comment type="subcellular location">
    <subcellularLocation>
        <location evidence="1 5">Cytoplasm</location>
    </subcellularLocation>
</comment>